<evidence type="ECO:0000313" key="12">
    <source>
        <dbReference type="Proteomes" id="UP000184363"/>
    </source>
</evidence>
<dbReference type="AlphaFoldDB" id="A0A1M6TPW9"/>
<dbReference type="PANTHER" id="PTHR42940:SF8">
    <property type="entry name" value="VACUOLAR PROTEIN SORTING-ASSOCIATED PROTEIN 11"/>
    <property type="match status" value="1"/>
</dbReference>
<sequence>MRAALLDAFDGDVRIVEVPTPRPGPGEVLVDVAACGVGLTLERARTGALGGSTPRVVGHEIGGVIADLGSGVTGWAVGDRVTTSFYLLCGRCTWCAGGRETLCANWGGFVGVHVDGGLAEQVVLPAHGLVAVPGDVSLAAAAIAADAIATPYHALTARAPVRAGSTVAVIGAGGGVGVHTVGMARALGARVVGIEAEPGKAERLLELGCDLVTGPEDATDLPWPIDVCVDTVASRDTLAAAVGMLGRAGTVVVVGFQAGSAFELDPRPLVLDEVVITGSRYATRAEIAAALDLVAHGKVPPVIGARFPLAEVAQAYRAMQDNAVFGRIVVEVDPA</sequence>
<dbReference type="InterPro" id="IPR036291">
    <property type="entry name" value="NAD(P)-bd_dom_sf"/>
</dbReference>
<comment type="catalytic activity">
    <reaction evidence="7">
        <text>a secondary alcohol + NAD(+) = a ketone + NADH + H(+)</text>
        <dbReference type="Rhea" id="RHEA:10740"/>
        <dbReference type="ChEBI" id="CHEBI:15378"/>
        <dbReference type="ChEBI" id="CHEBI:17087"/>
        <dbReference type="ChEBI" id="CHEBI:35681"/>
        <dbReference type="ChEBI" id="CHEBI:57540"/>
        <dbReference type="ChEBI" id="CHEBI:57945"/>
        <dbReference type="EC" id="1.1.1.1"/>
    </reaction>
</comment>
<comment type="catalytic activity">
    <reaction evidence="8">
        <text>a primary alcohol + NAD(+) = an aldehyde + NADH + H(+)</text>
        <dbReference type="Rhea" id="RHEA:10736"/>
        <dbReference type="ChEBI" id="CHEBI:15378"/>
        <dbReference type="ChEBI" id="CHEBI:15734"/>
        <dbReference type="ChEBI" id="CHEBI:17478"/>
        <dbReference type="ChEBI" id="CHEBI:57540"/>
        <dbReference type="ChEBI" id="CHEBI:57945"/>
        <dbReference type="EC" id="1.1.1.1"/>
    </reaction>
</comment>
<evidence type="ECO:0000256" key="8">
    <source>
        <dbReference type="ARBA" id="ARBA00049243"/>
    </source>
</evidence>
<evidence type="ECO:0000256" key="3">
    <source>
        <dbReference type="ARBA" id="ARBA00013190"/>
    </source>
</evidence>
<dbReference type="OrthoDB" id="3567264at2"/>
<dbReference type="SUPFAM" id="SSF50129">
    <property type="entry name" value="GroES-like"/>
    <property type="match status" value="1"/>
</dbReference>
<evidence type="ECO:0000256" key="5">
    <source>
        <dbReference type="ARBA" id="ARBA00022833"/>
    </source>
</evidence>
<evidence type="ECO:0000256" key="7">
    <source>
        <dbReference type="ARBA" id="ARBA00049164"/>
    </source>
</evidence>
<dbReference type="PANTHER" id="PTHR42940">
    <property type="entry name" value="ALCOHOL DEHYDROGENASE 1-RELATED"/>
    <property type="match status" value="1"/>
</dbReference>
<accession>A0A1M6TPW9</accession>
<reference evidence="11 12" key="1">
    <citation type="submission" date="2016-11" db="EMBL/GenBank/DDBJ databases">
        <authorList>
            <person name="Jaros S."/>
            <person name="Januszkiewicz K."/>
            <person name="Wedrychowicz H."/>
        </authorList>
    </citation>
    <scope>NUCLEOTIDE SEQUENCE [LARGE SCALE GENOMIC DNA]</scope>
    <source>
        <strain evidence="11 12">DSM 43832</strain>
    </source>
</reference>
<comment type="cofactor">
    <cofactor evidence="1 9">
        <name>Zn(2+)</name>
        <dbReference type="ChEBI" id="CHEBI:29105"/>
    </cofactor>
</comment>
<dbReference type="GO" id="GO:0008270">
    <property type="term" value="F:zinc ion binding"/>
    <property type="evidence" value="ECO:0007669"/>
    <property type="project" value="InterPro"/>
</dbReference>
<keyword evidence="5 9" id="KW-0862">Zinc</keyword>
<gene>
    <name evidence="11" type="ORF">SAMN05443637_108176</name>
</gene>
<name>A0A1M6TPW9_PSETH</name>
<dbReference type="GO" id="GO:0004022">
    <property type="term" value="F:alcohol dehydrogenase (NAD+) activity"/>
    <property type="evidence" value="ECO:0007669"/>
    <property type="project" value="UniProtKB-EC"/>
</dbReference>
<dbReference type="Gene3D" id="3.90.180.10">
    <property type="entry name" value="Medium-chain alcohol dehydrogenases, catalytic domain"/>
    <property type="match status" value="1"/>
</dbReference>
<dbReference type="InterPro" id="IPR013149">
    <property type="entry name" value="ADH-like_C"/>
</dbReference>
<feature type="domain" description="Enoyl reductase (ER)" evidence="10">
    <location>
        <begin position="11"/>
        <end position="330"/>
    </location>
</feature>
<dbReference type="InterPro" id="IPR013154">
    <property type="entry name" value="ADH-like_N"/>
</dbReference>
<dbReference type="Proteomes" id="UP000184363">
    <property type="component" value="Unassembled WGS sequence"/>
</dbReference>
<dbReference type="EMBL" id="FRAP01000008">
    <property type="protein sequence ID" value="SHK59032.1"/>
    <property type="molecule type" value="Genomic_DNA"/>
</dbReference>
<organism evidence="11 12">
    <name type="scientific">Pseudonocardia thermophila</name>
    <dbReference type="NCBI Taxonomy" id="1848"/>
    <lineage>
        <taxon>Bacteria</taxon>
        <taxon>Bacillati</taxon>
        <taxon>Actinomycetota</taxon>
        <taxon>Actinomycetes</taxon>
        <taxon>Pseudonocardiales</taxon>
        <taxon>Pseudonocardiaceae</taxon>
        <taxon>Pseudonocardia</taxon>
    </lineage>
</organism>
<dbReference type="Pfam" id="PF00107">
    <property type="entry name" value="ADH_zinc_N"/>
    <property type="match status" value="1"/>
</dbReference>
<evidence type="ECO:0000313" key="11">
    <source>
        <dbReference type="EMBL" id="SHK59032.1"/>
    </source>
</evidence>
<dbReference type="GO" id="GO:0005737">
    <property type="term" value="C:cytoplasm"/>
    <property type="evidence" value="ECO:0007669"/>
    <property type="project" value="TreeGrafter"/>
</dbReference>
<keyword evidence="4 9" id="KW-0479">Metal-binding</keyword>
<comment type="similarity">
    <text evidence="2 9">Belongs to the zinc-containing alcohol dehydrogenase family.</text>
</comment>
<keyword evidence="6" id="KW-0560">Oxidoreductase</keyword>
<dbReference type="STRING" id="1848.SAMN05443637_108176"/>
<evidence type="ECO:0000256" key="2">
    <source>
        <dbReference type="ARBA" id="ARBA00008072"/>
    </source>
</evidence>
<proteinExistence type="inferred from homology"/>
<dbReference type="SMART" id="SM00829">
    <property type="entry name" value="PKS_ER"/>
    <property type="match status" value="1"/>
</dbReference>
<evidence type="ECO:0000256" key="1">
    <source>
        <dbReference type="ARBA" id="ARBA00001947"/>
    </source>
</evidence>
<evidence type="ECO:0000256" key="6">
    <source>
        <dbReference type="ARBA" id="ARBA00023002"/>
    </source>
</evidence>
<evidence type="ECO:0000256" key="9">
    <source>
        <dbReference type="RuleBase" id="RU361277"/>
    </source>
</evidence>
<dbReference type="PROSITE" id="PS00059">
    <property type="entry name" value="ADH_ZINC"/>
    <property type="match status" value="1"/>
</dbReference>
<evidence type="ECO:0000256" key="4">
    <source>
        <dbReference type="ARBA" id="ARBA00022723"/>
    </source>
</evidence>
<dbReference type="SUPFAM" id="SSF51735">
    <property type="entry name" value="NAD(P)-binding Rossmann-fold domains"/>
    <property type="match status" value="1"/>
</dbReference>
<evidence type="ECO:0000259" key="10">
    <source>
        <dbReference type="SMART" id="SM00829"/>
    </source>
</evidence>
<dbReference type="InterPro" id="IPR002328">
    <property type="entry name" value="ADH_Zn_CS"/>
</dbReference>
<dbReference type="InterPro" id="IPR020843">
    <property type="entry name" value="ER"/>
</dbReference>
<dbReference type="RefSeq" id="WP_073457328.1">
    <property type="nucleotide sequence ID" value="NZ_CALGVN010000008.1"/>
</dbReference>
<keyword evidence="12" id="KW-1185">Reference proteome</keyword>
<dbReference type="Pfam" id="PF08240">
    <property type="entry name" value="ADH_N"/>
    <property type="match status" value="1"/>
</dbReference>
<dbReference type="EC" id="1.1.1.1" evidence="3"/>
<protein>
    <recommendedName>
        <fullName evidence="3">alcohol dehydrogenase</fullName>
        <ecNumber evidence="3">1.1.1.1</ecNumber>
    </recommendedName>
</protein>
<dbReference type="InterPro" id="IPR011032">
    <property type="entry name" value="GroES-like_sf"/>
</dbReference>